<dbReference type="NCBIfam" id="NF038116">
    <property type="entry name" value="Sden1266_dom"/>
    <property type="match status" value="1"/>
</dbReference>
<dbReference type="AlphaFoldDB" id="K6YCL7"/>
<dbReference type="Proteomes" id="UP000006251">
    <property type="component" value="Unassembled WGS sequence"/>
</dbReference>
<feature type="signal peptide" evidence="1">
    <location>
        <begin position="1"/>
        <end position="30"/>
    </location>
</feature>
<feature type="chain" id="PRO_5003897372" evidence="1">
    <location>
        <begin position="31"/>
        <end position="265"/>
    </location>
</feature>
<dbReference type="RefSeq" id="WP_006014666.1">
    <property type="nucleotide sequence ID" value="NZ_BAEQ01000057.1"/>
</dbReference>
<sequence>MKASKNKFLLATTPKAIVFASIFALGCVSASTLANNKTSLDDKTSQDVVVKGIEYQPNMVREDGSNLKVKKQLKDATPLVANSTASTQLTLSKKTPLLRESARSNDDPDFWIYDSFVTFTADLDYDGYYSSFTLEFDVDTVYLSAPIYAVIYTSTSDVFTPFYTTEVYNINGDNTQDAIIIENQLVTGFPSNDYELMVMIYDAETDEVVAVADGTDDADLAILSLESENYEYVETVEVVVIEHGGALGIGLIAGLYLLACRRLNV</sequence>
<keyword evidence="3" id="KW-1185">Reference proteome</keyword>
<proteinExistence type="predicted"/>
<organism evidence="2 3">
    <name type="scientific">Brumicola pallidula DSM 14239 = ACAM 615</name>
    <dbReference type="NCBI Taxonomy" id="1121922"/>
    <lineage>
        <taxon>Bacteria</taxon>
        <taxon>Pseudomonadati</taxon>
        <taxon>Pseudomonadota</taxon>
        <taxon>Gammaproteobacteria</taxon>
        <taxon>Alteromonadales</taxon>
        <taxon>Alteromonadaceae</taxon>
        <taxon>Brumicola</taxon>
    </lineage>
</organism>
<comment type="caution">
    <text evidence="2">The sequence shown here is derived from an EMBL/GenBank/DDBJ whole genome shotgun (WGS) entry which is preliminary data.</text>
</comment>
<dbReference type="EMBL" id="BAEQ01000057">
    <property type="protein sequence ID" value="GAC30484.1"/>
    <property type="molecule type" value="Genomic_DNA"/>
</dbReference>
<protein>
    <submittedName>
        <fullName evidence="2">Uncharacterized protein</fullName>
    </submittedName>
</protein>
<evidence type="ECO:0000313" key="3">
    <source>
        <dbReference type="Proteomes" id="UP000006251"/>
    </source>
</evidence>
<evidence type="ECO:0000313" key="2">
    <source>
        <dbReference type="EMBL" id="GAC30484.1"/>
    </source>
</evidence>
<evidence type="ECO:0000256" key="1">
    <source>
        <dbReference type="SAM" id="SignalP"/>
    </source>
</evidence>
<dbReference type="PROSITE" id="PS51257">
    <property type="entry name" value="PROKAR_LIPOPROTEIN"/>
    <property type="match status" value="1"/>
</dbReference>
<dbReference type="OrthoDB" id="6322244at2"/>
<name>K6YCL7_9ALTE</name>
<accession>K6YCL7</accession>
<reference evidence="3" key="1">
    <citation type="journal article" date="2014" name="Environ. Microbiol.">
        <title>Comparative genomics of the marine bacterial genus Glaciecola reveals the high degree of genomic diversity and genomic characteristic for cold adaptation.</title>
        <authorList>
            <person name="Qin Q.L."/>
            <person name="Xie B.B."/>
            <person name="Yu Y."/>
            <person name="Shu Y.L."/>
            <person name="Rong J.C."/>
            <person name="Zhang Y.J."/>
            <person name="Zhao D.L."/>
            <person name="Chen X.L."/>
            <person name="Zhang X.Y."/>
            <person name="Chen B."/>
            <person name="Zhou B.C."/>
            <person name="Zhang Y.Z."/>
        </authorList>
    </citation>
    <scope>NUCLEOTIDE SEQUENCE [LARGE SCALE GENOMIC DNA]</scope>
    <source>
        <strain evidence="3">ACAM 615</strain>
    </source>
</reference>
<keyword evidence="1" id="KW-0732">Signal</keyword>
<gene>
    <name evidence="2" type="ORF">GPAL_3642</name>
</gene>